<comment type="caution">
    <text evidence="2">The sequence shown here is derived from an EMBL/GenBank/DDBJ whole genome shotgun (WGS) entry which is preliminary data.</text>
</comment>
<gene>
    <name evidence="2" type="ORF">FKR84_06005</name>
</gene>
<keyword evidence="1" id="KW-0812">Transmembrane</keyword>
<evidence type="ECO:0000313" key="3">
    <source>
        <dbReference type="Proteomes" id="UP000317169"/>
    </source>
</evidence>
<keyword evidence="3" id="KW-1185">Reference proteome</keyword>
<dbReference type="OrthoDB" id="768533at2"/>
<name>A0A507ZXE3_9FLAO</name>
<sequence>MVILYILTGIGGAVIPYFLQREFYWDAVTASALPSLIVAILVKIIGLETTVATEIAFIFFGASFVGMVNKIIFPSYWHTAVSGVLFCFLYFHASQFFQGYGGGLGTAACIAILVLYGIKKLPVLKIFFRKGKK</sequence>
<dbReference type="RefSeq" id="WP_141421392.1">
    <property type="nucleotide sequence ID" value="NZ_VIAR01000004.1"/>
</dbReference>
<feature type="transmembrane region" description="Helical" evidence="1">
    <location>
        <begin position="23"/>
        <end position="45"/>
    </location>
</feature>
<evidence type="ECO:0000313" key="2">
    <source>
        <dbReference type="EMBL" id="TQD39445.1"/>
    </source>
</evidence>
<keyword evidence="1" id="KW-1133">Transmembrane helix</keyword>
<dbReference type="Proteomes" id="UP000317169">
    <property type="component" value="Unassembled WGS sequence"/>
</dbReference>
<protein>
    <submittedName>
        <fullName evidence="2">Uncharacterized protein</fullName>
    </submittedName>
</protein>
<proteinExistence type="predicted"/>
<feature type="transmembrane region" description="Helical" evidence="1">
    <location>
        <begin position="99"/>
        <end position="118"/>
    </location>
</feature>
<organism evidence="2 3">
    <name type="scientific">Haloflavibacter putidus</name>
    <dbReference type="NCBI Taxonomy" id="2576776"/>
    <lineage>
        <taxon>Bacteria</taxon>
        <taxon>Pseudomonadati</taxon>
        <taxon>Bacteroidota</taxon>
        <taxon>Flavobacteriia</taxon>
        <taxon>Flavobacteriales</taxon>
        <taxon>Flavobacteriaceae</taxon>
        <taxon>Haloflavibacter</taxon>
    </lineage>
</organism>
<keyword evidence="1" id="KW-0472">Membrane</keyword>
<accession>A0A507ZXE3</accession>
<dbReference type="EMBL" id="VIAR01000004">
    <property type="protein sequence ID" value="TQD39445.1"/>
    <property type="molecule type" value="Genomic_DNA"/>
</dbReference>
<reference evidence="2 3" key="1">
    <citation type="submission" date="2019-06" db="EMBL/GenBank/DDBJ databases">
        <title>Flavibacter putida gen. nov., sp. nov., a novel marine bacterium of the family Flavobacteriaceae isolated from coastal seawater.</title>
        <authorList>
            <person name="Feng X."/>
        </authorList>
    </citation>
    <scope>NUCLEOTIDE SEQUENCE [LARGE SCALE GENOMIC DNA]</scope>
    <source>
        <strain evidence="2 3">PLHSN227</strain>
    </source>
</reference>
<dbReference type="AlphaFoldDB" id="A0A507ZXE3"/>
<evidence type="ECO:0000256" key="1">
    <source>
        <dbReference type="SAM" id="Phobius"/>
    </source>
</evidence>